<dbReference type="PATRIC" id="fig|237368.3.peg.4018"/>
<reference evidence="1 2" key="1">
    <citation type="submission" date="2014-10" db="EMBL/GenBank/DDBJ databases">
        <title>Draft genome of anammox bacterium scalindua brodae, obtained using differential coverage binning of sequence data from two enrichment reactors.</title>
        <authorList>
            <person name="Speth D.R."/>
            <person name="Russ L."/>
            <person name="Kartal B."/>
            <person name="Op den Camp H.J."/>
            <person name="Dutilh B.E."/>
            <person name="Jetten M.S."/>
        </authorList>
    </citation>
    <scope>NUCLEOTIDE SEQUENCE [LARGE SCALE GENOMIC DNA]</scope>
    <source>
        <strain evidence="1">RU1</strain>
    </source>
</reference>
<gene>
    <name evidence="1" type="ORF">SCABRO_03730</name>
</gene>
<dbReference type="eggNOG" id="ENOG5032ZEZ">
    <property type="taxonomic scope" value="Bacteria"/>
</dbReference>
<protein>
    <submittedName>
        <fullName evidence="1">Uncharacterized protein</fullName>
    </submittedName>
</protein>
<dbReference type="AlphaFoldDB" id="A0A0B0EB86"/>
<organism evidence="1 2">
    <name type="scientific">Candidatus Scalindua brodae</name>
    <dbReference type="NCBI Taxonomy" id="237368"/>
    <lineage>
        <taxon>Bacteria</taxon>
        <taxon>Pseudomonadati</taxon>
        <taxon>Planctomycetota</taxon>
        <taxon>Candidatus Brocadiia</taxon>
        <taxon>Candidatus Brocadiales</taxon>
        <taxon>Candidatus Scalinduaceae</taxon>
        <taxon>Candidatus Scalindua</taxon>
    </lineage>
</organism>
<dbReference type="Proteomes" id="UP000030652">
    <property type="component" value="Unassembled WGS sequence"/>
</dbReference>
<name>A0A0B0EB86_9BACT</name>
<dbReference type="EMBL" id="JRYO01000256">
    <property type="protein sequence ID" value="KHE90557.1"/>
    <property type="molecule type" value="Genomic_DNA"/>
</dbReference>
<sequence length="70" mass="8005">MKKRHHIKLVHEGNYVAEVDIELIETGEGWSPYLSLEDAGKLDDVRVALRREDIDTASKLSKVYRLSPVN</sequence>
<proteinExistence type="predicted"/>
<comment type="caution">
    <text evidence="1">The sequence shown here is derived from an EMBL/GenBank/DDBJ whole genome shotgun (WGS) entry which is preliminary data.</text>
</comment>
<evidence type="ECO:0000313" key="2">
    <source>
        <dbReference type="Proteomes" id="UP000030652"/>
    </source>
</evidence>
<accession>A0A0B0EB86</accession>
<evidence type="ECO:0000313" key="1">
    <source>
        <dbReference type="EMBL" id="KHE90557.1"/>
    </source>
</evidence>